<feature type="region of interest" description="Disordered" evidence="1">
    <location>
        <begin position="1"/>
        <end position="24"/>
    </location>
</feature>
<feature type="region of interest" description="Disordered" evidence="1">
    <location>
        <begin position="508"/>
        <end position="553"/>
    </location>
</feature>
<feature type="compositionally biased region" description="Basic and acidic residues" evidence="1">
    <location>
        <begin position="112"/>
        <end position="123"/>
    </location>
</feature>
<dbReference type="VEuPathDB" id="FungiDB:ATEG_03253"/>
<organism evidence="2 3">
    <name type="scientific">Aspergillus terreus</name>
    <dbReference type="NCBI Taxonomy" id="33178"/>
    <lineage>
        <taxon>Eukaryota</taxon>
        <taxon>Fungi</taxon>
        <taxon>Dikarya</taxon>
        <taxon>Ascomycota</taxon>
        <taxon>Pezizomycotina</taxon>
        <taxon>Eurotiomycetes</taxon>
        <taxon>Eurotiomycetidae</taxon>
        <taxon>Eurotiales</taxon>
        <taxon>Aspergillaceae</taxon>
        <taxon>Aspergillus</taxon>
        <taxon>Aspergillus subgen. Circumdati</taxon>
    </lineage>
</organism>
<feature type="region of interest" description="Disordered" evidence="1">
    <location>
        <begin position="568"/>
        <end position="602"/>
    </location>
</feature>
<feature type="compositionally biased region" description="Low complexity" evidence="1">
    <location>
        <begin position="272"/>
        <end position="294"/>
    </location>
</feature>
<dbReference type="EMBL" id="BLJY01000006">
    <property type="protein sequence ID" value="GFF17147.1"/>
    <property type="molecule type" value="Genomic_DNA"/>
</dbReference>
<name>A0A5M3YX46_ASPTE</name>
<dbReference type="OrthoDB" id="10003116at2759"/>
<gene>
    <name evidence="2" type="ORF">ATEIFO6365_0006048400</name>
</gene>
<comment type="caution">
    <text evidence="2">The sequence shown here is derived from an EMBL/GenBank/DDBJ whole genome shotgun (WGS) entry which is preliminary data.</text>
</comment>
<feature type="compositionally biased region" description="Polar residues" evidence="1">
    <location>
        <begin position="189"/>
        <end position="201"/>
    </location>
</feature>
<evidence type="ECO:0000313" key="2">
    <source>
        <dbReference type="EMBL" id="GFF17147.1"/>
    </source>
</evidence>
<evidence type="ECO:0000313" key="3">
    <source>
        <dbReference type="Proteomes" id="UP000452235"/>
    </source>
</evidence>
<protein>
    <submittedName>
        <fullName evidence="2">Uncharacterized protein</fullName>
    </submittedName>
</protein>
<reference evidence="2 3" key="1">
    <citation type="submission" date="2020-01" db="EMBL/GenBank/DDBJ databases">
        <title>Aspergillus terreus IFO 6365 whole genome shotgun sequence.</title>
        <authorList>
            <person name="Kanamasa S."/>
            <person name="Takahashi H."/>
        </authorList>
    </citation>
    <scope>NUCLEOTIDE SEQUENCE [LARGE SCALE GENOMIC DNA]</scope>
    <source>
        <strain evidence="2 3">IFO 6365</strain>
    </source>
</reference>
<sequence>MTKADPGADGGSASLNHGLPSGPVEARSLSAITAIASNPPTYPRNPTQKKLDPLVLYIVRVPGSRDVFLSPLKPPTKASVSAEAINSSLYYLHAATPDDEILLQECEQEREEEARRRKEKLENDPDVPQEFARMNKVRRKPVPGVAAPGGGNTIPDPSVPPPLPVRPPTLMQPQEDCPPPMPPRPSAPQRSSWSGVPAQQNPPLRRPLPPVPKDERSFAIQDGSMQKRPNRWSALSGYISGRGPEGLRDRHEMLTSDRHSFDSREPSRIRPHSSGGRPSYSSSRSPARSPGQSPTRRSYDTRRPEQPGFHITLIRRDPTHGVQWNVATMSTPRMDGSAIDIDIATPGYSRFISKNEPLSLADLGVTLSSNGQPISLTSLKPPVPSEPTAEPSHPRQFSRKLWVSKPYQPDEARSSLDTPGRASIDSLGGGNSPPKHPHGVKLKSGYYTFTSPWNGICTFSTSVNGRSLKCKHMIPVPGFSNNPTGGSSSLDNPAVTVAEIRFNTPFQAGHLHHHPNPAHVSPFTLSQTPSFPVHDPYASAAPTDHSQPARTSKRASFAQLLNPNIYARPGSSSGGGGGGGVPLPSGTSRHRRNASNSSTSSADLVDRLDLSLARERAGGGMRGKSAKLGKLIIEDEGIKMLDLVVAACMAVWWRGYYY</sequence>
<dbReference type="Proteomes" id="UP000452235">
    <property type="component" value="Unassembled WGS sequence"/>
</dbReference>
<feature type="region of interest" description="Disordered" evidence="1">
    <location>
        <begin position="376"/>
        <end position="439"/>
    </location>
</feature>
<feature type="compositionally biased region" description="Basic and acidic residues" evidence="1">
    <location>
        <begin position="245"/>
        <end position="268"/>
    </location>
</feature>
<evidence type="ECO:0000256" key="1">
    <source>
        <dbReference type="SAM" id="MobiDB-lite"/>
    </source>
</evidence>
<dbReference type="AlphaFoldDB" id="A0A5M3YX46"/>
<feature type="compositionally biased region" description="Pro residues" evidence="1">
    <location>
        <begin position="176"/>
        <end position="186"/>
    </location>
</feature>
<accession>A0A5M3YX46</accession>
<proteinExistence type="predicted"/>
<feature type="compositionally biased region" description="Pro residues" evidence="1">
    <location>
        <begin position="157"/>
        <end position="167"/>
    </location>
</feature>
<feature type="region of interest" description="Disordered" evidence="1">
    <location>
        <begin position="107"/>
        <end position="316"/>
    </location>
</feature>
<keyword evidence="3" id="KW-1185">Reference proteome</keyword>
<feature type="compositionally biased region" description="Gly residues" evidence="1">
    <location>
        <begin position="572"/>
        <end position="581"/>
    </location>
</feature>